<comment type="caution">
    <text evidence="10">The sequence shown here is derived from an EMBL/GenBank/DDBJ whole genome shotgun (WGS) entry which is preliminary data.</text>
</comment>
<keyword evidence="5" id="KW-0732">Signal</keyword>
<keyword evidence="3 8" id="KW-1134">Transmembrane beta strand</keyword>
<dbReference type="Gene3D" id="2.170.130.10">
    <property type="entry name" value="TonB-dependent receptor, plug domain"/>
    <property type="match status" value="1"/>
</dbReference>
<evidence type="ECO:0000256" key="1">
    <source>
        <dbReference type="ARBA" id="ARBA00004571"/>
    </source>
</evidence>
<keyword evidence="7 8" id="KW-0998">Cell outer membrane</keyword>
<evidence type="ECO:0000256" key="5">
    <source>
        <dbReference type="ARBA" id="ARBA00022729"/>
    </source>
</evidence>
<dbReference type="InterPro" id="IPR036942">
    <property type="entry name" value="Beta-barrel_TonB_sf"/>
</dbReference>
<evidence type="ECO:0000259" key="9">
    <source>
        <dbReference type="Pfam" id="PF07715"/>
    </source>
</evidence>
<dbReference type="Gene3D" id="2.60.40.1120">
    <property type="entry name" value="Carboxypeptidase-like, regulatory domain"/>
    <property type="match status" value="1"/>
</dbReference>
<evidence type="ECO:0000313" key="10">
    <source>
        <dbReference type="EMBL" id="MFD2935821.1"/>
    </source>
</evidence>
<protein>
    <submittedName>
        <fullName evidence="10">SusC/RagA family TonB-linked outer membrane protein</fullName>
    </submittedName>
</protein>
<dbReference type="EMBL" id="JBHUOM010000019">
    <property type="protein sequence ID" value="MFD2935821.1"/>
    <property type="molecule type" value="Genomic_DNA"/>
</dbReference>
<evidence type="ECO:0000256" key="3">
    <source>
        <dbReference type="ARBA" id="ARBA00022452"/>
    </source>
</evidence>
<dbReference type="RefSeq" id="WP_381504584.1">
    <property type="nucleotide sequence ID" value="NZ_JBHUOM010000019.1"/>
</dbReference>
<dbReference type="InterPro" id="IPR037066">
    <property type="entry name" value="Plug_dom_sf"/>
</dbReference>
<sequence length="1046" mass="112885">MLWLPLLLCTNVFAQSARFTIKGHVTDADKLALPGTTVVIVGTTLGTTTDANGDYTFPVTIKPGPITLAFTAIGYETVRQNTTLGNADQITVNAELVAATTNLDEVVVTGSTLSAPKRELGNAISTIKSSDLQQTGSANLINSLQGKVPGAQITQNSGDPAGGISIRLRGIKSLVGSSDPLYVVDGVIVSNASTNVSQIALSNDVGNANVGQNRLSDINPDDIATLNVINGAAAAAQYGSRAANGVVIITTKRGQSGKAQVTFSTSFNINELRKSVPINTYGKQFGFAALRLYPIGGISAAQIAANPGTTTTSIYRDGANTLLATNLVDVQRYNYFDQIFRTGYGTDNNLSVSGGRDNTQYYVSFGYLKNEGIIKGTDFTRYNLRARVDQRLTNWAKVSIGLSYANSFSNEKANGNVFYSPINSVNITNNIYDITKRDAAGNLQAVEPTRVNPLSTIEDMKFSQSVSRTISSFQLNITPFKGLTVDYIAGIDAYSQFGKNYIRPYPYQAIAGLPAARYPGGFAATATNQVLQFNNDLNAQYERQFNDKFKLNAAVGYSYQYFQSDYSVNSGQNLSPFIETVSGASNTTYQVRYDLDRYSLSGLFAQATLGYRNLAFITGAVRRDQSSKFSPSQTNQYYPKVSGSFIVSDLDFWKNMSSGNVFNSLKLRASYGEAGNLSGIGSYARFYQFSPVGFLGKNTVTPGTQLANPDVRPERMAELEGGADLSFFNGRIGLGITAYHQKINNLVVNRTLAPTTGGTSIVNNVGSMENKGFEVVLDVTPIKTKNLNWDVTLIYNNNRNKILDLGGQPIINPDAASASGAPANLIVGQPVGVFYGSAYARNTDGSLLLSPSGFPQSERATGQANGAIDYVPSRNSDGTLDVSKPTANVIIGNPNPKWTGSFSTNLSYKKLNLHILLDAVQGVDVFNADKRTRQGVGLGDYAEKELRGELPRGYIFGIYNTQEFRVDKGSYTKLREVSISYTLPTLVKSISRLNVAIVGRNLYSWDKYTGFDPETNAGGNNDLLRAVDFGNVPIPRTYQLKLSATF</sequence>
<evidence type="ECO:0000313" key="11">
    <source>
        <dbReference type="Proteomes" id="UP001597512"/>
    </source>
</evidence>
<keyword evidence="6 8" id="KW-0472">Membrane</keyword>
<dbReference type="NCBIfam" id="TIGR04056">
    <property type="entry name" value="OMP_RagA_SusC"/>
    <property type="match status" value="1"/>
</dbReference>
<comment type="similarity">
    <text evidence="8">Belongs to the TonB-dependent receptor family.</text>
</comment>
<evidence type="ECO:0000256" key="7">
    <source>
        <dbReference type="ARBA" id="ARBA00023237"/>
    </source>
</evidence>
<keyword evidence="4 8" id="KW-0812">Transmembrane</keyword>
<dbReference type="SUPFAM" id="SSF49464">
    <property type="entry name" value="Carboxypeptidase regulatory domain-like"/>
    <property type="match status" value="1"/>
</dbReference>
<keyword evidence="2 8" id="KW-0813">Transport</keyword>
<dbReference type="Pfam" id="PF13715">
    <property type="entry name" value="CarbopepD_reg_2"/>
    <property type="match status" value="1"/>
</dbReference>
<accession>A0ABW6AK11</accession>
<dbReference type="Proteomes" id="UP001597512">
    <property type="component" value="Unassembled WGS sequence"/>
</dbReference>
<evidence type="ECO:0000256" key="2">
    <source>
        <dbReference type="ARBA" id="ARBA00022448"/>
    </source>
</evidence>
<dbReference type="Gene3D" id="2.40.170.20">
    <property type="entry name" value="TonB-dependent receptor, beta-barrel domain"/>
    <property type="match status" value="1"/>
</dbReference>
<dbReference type="InterPro" id="IPR008969">
    <property type="entry name" value="CarboxyPept-like_regulatory"/>
</dbReference>
<dbReference type="InterPro" id="IPR039426">
    <property type="entry name" value="TonB-dep_rcpt-like"/>
</dbReference>
<dbReference type="Pfam" id="PF07715">
    <property type="entry name" value="Plug"/>
    <property type="match status" value="1"/>
</dbReference>
<dbReference type="SUPFAM" id="SSF56935">
    <property type="entry name" value="Porins"/>
    <property type="match status" value="1"/>
</dbReference>
<evidence type="ECO:0000256" key="4">
    <source>
        <dbReference type="ARBA" id="ARBA00022692"/>
    </source>
</evidence>
<dbReference type="PROSITE" id="PS52016">
    <property type="entry name" value="TONB_DEPENDENT_REC_3"/>
    <property type="match status" value="1"/>
</dbReference>
<reference evidence="11" key="1">
    <citation type="journal article" date="2019" name="Int. J. Syst. Evol. Microbiol.">
        <title>The Global Catalogue of Microorganisms (GCM) 10K type strain sequencing project: providing services to taxonomists for standard genome sequencing and annotation.</title>
        <authorList>
            <consortium name="The Broad Institute Genomics Platform"/>
            <consortium name="The Broad Institute Genome Sequencing Center for Infectious Disease"/>
            <person name="Wu L."/>
            <person name="Ma J."/>
        </authorList>
    </citation>
    <scope>NUCLEOTIDE SEQUENCE [LARGE SCALE GENOMIC DNA]</scope>
    <source>
        <strain evidence="11">KCTC 52490</strain>
    </source>
</reference>
<comment type="subcellular location">
    <subcellularLocation>
        <location evidence="1 8">Cell outer membrane</location>
        <topology evidence="1 8">Multi-pass membrane protein</topology>
    </subcellularLocation>
</comment>
<feature type="domain" description="TonB-dependent receptor plug" evidence="9">
    <location>
        <begin position="117"/>
        <end position="246"/>
    </location>
</feature>
<dbReference type="InterPro" id="IPR023996">
    <property type="entry name" value="TonB-dep_OMP_SusC/RagA"/>
</dbReference>
<keyword evidence="11" id="KW-1185">Reference proteome</keyword>
<name>A0ABW6AK11_9BACT</name>
<dbReference type="PANTHER" id="PTHR30069">
    <property type="entry name" value="TONB-DEPENDENT OUTER MEMBRANE RECEPTOR"/>
    <property type="match status" value="1"/>
</dbReference>
<dbReference type="InterPro" id="IPR012910">
    <property type="entry name" value="Plug_dom"/>
</dbReference>
<dbReference type="PANTHER" id="PTHR30069:SF29">
    <property type="entry name" value="HEMOGLOBIN AND HEMOGLOBIN-HAPTOGLOBIN-BINDING PROTEIN 1-RELATED"/>
    <property type="match status" value="1"/>
</dbReference>
<evidence type="ECO:0000256" key="8">
    <source>
        <dbReference type="PROSITE-ProRule" id="PRU01360"/>
    </source>
</evidence>
<evidence type="ECO:0000256" key="6">
    <source>
        <dbReference type="ARBA" id="ARBA00023136"/>
    </source>
</evidence>
<gene>
    <name evidence="10" type="ORF">ACFS25_18720</name>
</gene>
<organism evidence="10 11">
    <name type="scientific">Spirosoma flavum</name>
    <dbReference type="NCBI Taxonomy" id="2048557"/>
    <lineage>
        <taxon>Bacteria</taxon>
        <taxon>Pseudomonadati</taxon>
        <taxon>Bacteroidota</taxon>
        <taxon>Cytophagia</taxon>
        <taxon>Cytophagales</taxon>
        <taxon>Cytophagaceae</taxon>
        <taxon>Spirosoma</taxon>
    </lineage>
</organism>
<proteinExistence type="inferred from homology"/>